<dbReference type="AlphaFoldDB" id="A0A075NYT6"/>
<evidence type="ECO:0000256" key="2">
    <source>
        <dbReference type="ARBA" id="ARBA00022490"/>
    </source>
</evidence>
<keyword evidence="5 10" id="KW-0808">Transferase</keyword>
<accession>A0A075NYT6</accession>
<dbReference type="SUPFAM" id="SSF88697">
    <property type="entry name" value="PUA domain-like"/>
    <property type="match status" value="1"/>
</dbReference>
<evidence type="ECO:0000256" key="3">
    <source>
        <dbReference type="ARBA" id="ARBA00022552"/>
    </source>
</evidence>
<dbReference type="Gene3D" id="2.30.130.10">
    <property type="entry name" value="PUA domain"/>
    <property type="match status" value="1"/>
</dbReference>
<evidence type="ECO:0000259" key="9">
    <source>
        <dbReference type="SMART" id="SM00359"/>
    </source>
</evidence>
<dbReference type="PANTHER" id="PTHR42873">
    <property type="entry name" value="RIBOSOMAL RNA LARGE SUBUNIT METHYLTRANSFERASE"/>
    <property type="match status" value="1"/>
</dbReference>
<dbReference type="GO" id="GO:0006364">
    <property type="term" value="P:rRNA processing"/>
    <property type="evidence" value="ECO:0007669"/>
    <property type="project" value="UniProtKB-KW"/>
</dbReference>
<dbReference type="GO" id="GO:0005737">
    <property type="term" value="C:cytoplasm"/>
    <property type="evidence" value="ECO:0007669"/>
    <property type="project" value="UniProtKB-SubCell"/>
</dbReference>
<evidence type="ECO:0000313" key="13">
    <source>
        <dbReference type="Proteomes" id="UP000056090"/>
    </source>
</evidence>
<dbReference type="Gene3D" id="3.40.50.150">
    <property type="entry name" value="Vaccinia Virus protein VP39"/>
    <property type="match status" value="1"/>
</dbReference>
<dbReference type="InterPro" id="IPR019614">
    <property type="entry name" value="SAM-dep_methyl-trfase"/>
</dbReference>
<dbReference type="Pfam" id="PF10672">
    <property type="entry name" value="Methyltrans_SAM"/>
    <property type="match status" value="1"/>
</dbReference>
<keyword evidence="4 10" id="KW-0489">Methyltransferase</keyword>
<evidence type="ECO:0000313" key="12">
    <source>
        <dbReference type="EMBL" id="HBU52672.1"/>
    </source>
</evidence>
<dbReference type="Proteomes" id="UP000056090">
    <property type="component" value="Chromosome"/>
</dbReference>
<evidence type="ECO:0000313" key="14">
    <source>
        <dbReference type="Proteomes" id="UP000263517"/>
    </source>
</evidence>
<dbReference type="RefSeq" id="WP_044056867.1">
    <property type="nucleotide sequence ID" value="NZ_CAJXAX010000023.1"/>
</dbReference>
<keyword evidence="7" id="KW-0694">RNA-binding</keyword>
<dbReference type="CDD" id="cd21153">
    <property type="entry name" value="PUA_RlmI"/>
    <property type="match status" value="1"/>
</dbReference>
<dbReference type="Pfam" id="PF17785">
    <property type="entry name" value="PUA_3"/>
    <property type="match status" value="1"/>
</dbReference>
<dbReference type="InterPro" id="IPR015947">
    <property type="entry name" value="PUA-like_sf"/>
</dbReference>
<dbReference type="Gene3D" id="3.30.750.80">
    <property type="entry name" value="RNA methyltransferase domain (HRMD) like"/>
    <property type="match status" value="1"/>
</dbReference>
<evidence type="ECO:0000256" key="5">
    <source>
        <dbReference type="ARBA" id="ARBA00022679"/>
    </source>
</evidence>
<evidence type="ECO:0000256" key="8">
    <source>
        <dbReference type="ARBA" id="ARBA00038091"/>
    </source>
</evidence>
<dbReference type="EMBL" id="CP008849">
    <property type="protein sequence ID" value="AIF98703.1"/>
    <property type="molecule type" value="Genomic_DNA"/>
</dbReference>
<protein>
    <submittedName>
        <fullName evidence="11">23S rRNA (Cytosine(1962)-C(5))-methyltransferase RlmI</fullName>
    </submittedName>
    <submittedName>
        <fullName evidence="10">23S rRNA methyltransferase</fullName>
    </submittedName>
</protein>
<dbReference type="EMBL" id="DNAN01000378">
    <property type="protein sequence ID" value="HAW76185.1"/>
    <property type="molecule type" value="Genomic_DNA"/>
</dbReference>
<dbReference type="PANTHER" id="PTHR42873:SF1">
    <property type="entry name" value="S-ADENOSYLMETHIONINE-DEPENDENT METHYLTRANSFERASE DOMAIN-CONTAINING PROTEIN"/>
    <property type="match status" value="1"/>
</dbReference>
<name>A0A075NYT6_9ALTE</name>
<dbReference type="PROSITE" id="PS50890">
    <property type="entry name" value="PUA"/>
    <property type="match status" value="1"/>
</dbReference>
<sequence>MSAHIVLNTNRDKSLRRRHPWVFESAIAEVKGRAKSGDTVEVFDANGDWLGRGAFSPDSQIRVRMWTFKKEESIDNGFFLRKMDAALSLRRRLFDPTQTNAFRWIASESDGLPGVTIDVYDNVAVVQLLSAGAEKHRSKIVWAITKLLPDTHVYERSDVDVRKKEGLAPVTGVLAGNPPEQVTVKENGLSIVVDIVNGHKTGFYLDQRDSRAAAGHFAKDAHVLNCFSYTGTFSCYALAGGAASVTNVDVSQPALDLAKHHVDINHLDASKSHYVNKDVFKALRAYHEEGTQFDMVILDPPKFVDSKATLNRASRGYKDINMYGIHAVKAGGLLLTFSCSGLMPADLFQKIVADAALDAGRTIKIVGRLSQASDHPIIGSYPEGYYLKGLVCEVTD</sequence>
<keyword evidence="3" id="KW-0698">rRNA processing</keyword>
<evidence type="ECO:0000313" key="11">
    <source>
        <dbReference type="EMBL" id="HAW76185.1"/>
    </source>
</evidence>
<dbReference type="InterPro" id="IPR002478">
    <property type="entry name" value="PUA"/>
</dbReference>
<dbReference type="GO" id="GO:0008168">
    <property type="term" value="F:methyltransferase activity"/>
    <property type="evidence" value="ECO:0007669"/>
    <property type="project" value="UniProtKB-KW"/>
</dbReference>
<reference evidence="14 15" key="2">
    <citation type="journal article" date="2018" name="Nat. Biotechnol.">
        <title>A standardized bacterial taxonomy based on genome phylogeny substantially revises the tree of life.</title>
        <authorList>
            <person name="Parks D.H."/>
            <person name="Chuvochina M."/>
            <person name="Waite D.W."/>
            <person name="Rinke C."/>
            <person name="Skarshewski A."/>
            <person name="Chaumeil P.A."/>
            <person name="Hugenholtz P."/>
        </authorList>
    </citation>
    <scope>NUCLEOTIDE SEQUENCE [LARGE SCALE GENOMIC DNA]</scope>
    <source>
        <strain evidence="12">UBA11621</strain>
        <strain evidence="11">UBA11978</strain>
    </source>
</reference>
<dbReference type="KEGG" id="aal:EP13_08405"/>
<keyword evidence="2" id="KW-0963">Cytoplasm</keyword>
<dbReference type="CDD" id="cd11572">
    <property type="entry name" value="RlmI_M_like"/>
    <property type="match status" value="1"/>
</dbReference>
<keyword evidence="13" id="KW-1185">Reference proteome</keyword>
<gene>
    <name evidence="11" type="ORF">DCW74_10675</name>
    <name evidence="12" type="ORF">DEB45_15585</name>
    <name evidence="10" type="ORF">EP13_08405</name>
</gene>
<evidence type="ECO:0000256" key="1">
    <source>
        <dbReference type="ARBA" id="ARBA00004496"/>
    </source>
</evidence>
<evidence type="ECO:0000313" key="15">
    <source>
        <dbReference type="Proteomes" id="UP000264779"/>
    </source>
</evidence>
<dbReference type="EMBL" id="DONK01000244">
    <property type="protein sequence ID" value="HBU52672.1"/>
    <property type="molecule type" value="Genomic_DNA"/>
</dbReference>
<keyword evidence="6" id="KW-0949">S-adenosyl-L-methionine</keyword>
<dbReference type="CDD" id="cd02440">
    <property type="entry name" value="AdoMet_MTases"/>
    <property type="match status" value="1"/>
</dbReference>
<dbReference type="InterPro" id="IPR029063">
    <property type="entry name" value="SAM-dependent_MTases_sf"/>
</dbReference>
<dbReference type="GO" id="GO:0003723">
    <property type="term" value="F:RNA binding"/>
    <property type="evidence" value="ECO:0007669"/>
    <property type="project" value="UniProtKB-KW"/>
</dbReference>
<dbReference type="InterPro" id="IPR036974">
    <property type="entry name" value="PUA_sf"/>
</dbReference>
<evidence type="ECO:0000256" key="4">
    <source>
        <dbReference type="ARBA" id="ARBA00022603"/>
    </source>
</evidence>
<dbReference type="InterPro" id="IPR041532">
    <property type="entry name" value="RlmI-like_PUA"/>
</dbReference>
<dbReference type="eggNOG" id="COG1092">
    <property type="taxonomic scope" value="Bacteria"/>
</dbReference>
<organism evidence="10 13">
    <name type="scientific">Alteromonas australica</name>
    <dbReference type="NCBI Taxonomy" id="589873"/>
    <lineage>
        <taxon>Bacteria</taxon>
        <taxon>Pseudomonadati</taxon>
        <taxon>Pseudomonadota</taxon>
        <taxon>Gammaproteobacteria</taxon>
        <taxon>Alteromonadales</taxon>
        <taxon>Alteromonadaceae</taxon>
        <taxon>Alteromonas/Salinimonas group</taxon>
        <taxon>Alteromonas</taxon>
    </lineage>
</organism>
<dbReference type="SMART" id="SM00359">
    <property type="entry name" value="PUA"/>
    <property type="match status" value="1"/>
</dbReference>
<dbReference type="GO" id="GO:0032259">
    <property type="term" value="P:methylation"/>
    <property type="evidence" value="ECO:0007669"/>
    <property type="project" value="UniProtKB-KW"/>
</dbReference>
<comment type="similarity">
    <text evidence="8">Belongs to the methyltransferase superfamily. RlmI family.</text>
</comment>
<dbReference type="GeneID" id="78254934"/>
<proteinExistence type="inferred from homology"/>
<evidence type="ECO:0000256" key="6">
    <source>
        <dbReference type="ARBA" id="ARBA00022691"/>
    </source>
</evidence>
<evidence type="ECO:0000256" key="7">
    <source>
        <dbReference type="ARBA" id="ARBA00022884"/>
    </source>
</evidence>
<dbReference type="SUPFAM" id="SSF53335">
    <property type="entry name" value="S-adenosyl-L-methionine-dependent methyltransferases"/>
    <property type="match status" value="1"/>
</dbReference>
<dbReference type="Proteomes" id="UP000264779">
    <property type="component" value="Unassembled WGS sequence"/>
</dbReference>
<reference evidence="10 13" key="1">
    <citation type="submission" date="2014-06" db="EMBL/GenBank/DDBJ databases">
        <title>Genomes of Alteromonas australica, a world apart.</title>
        <authorList>
            <person name="Gonzaga A."/>
            <person name="Lopez-Perez M."/>
            <person name="Rodriguez-Valera F."/>
        </authorList>
    </citation>
    <scope>NUCLEOTIDE SEQUENCE [LARGE SCALE GENOMIC DNA]</scope>
    <source>
        <strain evidence="10 13">H 17</strain>
    </source>
</reference>
<feature type="domain" description="PUA" evidence="9">
    <location>
        <begin position="3"/>
        <end position="88"/>
    </location>
</feature>
<dbReference type="Proteomes" id="UP000263517">
    <property type="component" value="Unassembled WGS sequence"/>
</dbReference>
<evidence type="ECO:0000313" key="10">
    <source>
        <dbReference type="EMBL" id="AIF98703.1"/>
    </source>
</evidence>
<comment type="subcellular location">
    <subcellularLocation>
        <location evidence="1">Cytoplasm</location>
    </subcellularLocation>
</comment>